<evidence type="ECO:0000313" key="2">
    <source>
        <dbReference type="Proteomes" id="UP000838763"/>
    </source>
</evidence>
<sequence length="63" mass="6133">MDPGNAVVAADLQSGVGPSPTLPIFTLNGRVVIVTGGASGLGLVMSKAIVESGANLAIVDINS</sequence>
<organism evidence="1 2">
    <name type="scientific">Parascedosporium putredinis</name>
    <dbReference type="NCBI Taxonomy" id="1442378"/>
    <lineage>
        <taxon>Eukaryota</taxon>
        <taxon>Fungi</taxon>
        <taxon>Dikarya</taxon>
        <taxon>Ascomycota</taxon>
        <taxon>Pezizomycotina</taxon>
        <taxon>Sordariomycetes</taxon>
        <taxon>Hypocreomycetidae</taxon>
        <taxon>Microascales</taxon>
        <taxon>Microascaceae</taxon>
        <taxon>Parascedosporium</taxon>
    </lineage>
</organism>
<evidence type="ECO:0008006" key="3">
    <source>
        <dbReference type="Google" id="ProtNLM"/>
    </source>
</evidence>
<proteinExistence type="predicted"/>
<name>A0A9P1M5U4_9PEZI</name>
<dbReference type="AlphaFoldDB" id="A0A9P1M5U4"/>
<gene>
    <name evidence="1" type="ORF">PPNO1_LOCUS1182</name>
</gene>
<dbReference type="Gene3D" id="3.40.50.720">
    <property type="entry name" value="NAD(P)-binding Rossmann-like Domain"/>
    <property type="match status" value="1"/>
</dbReference>
<evidence type="ECO:0000313" key="1">
    <source>
        <dbReference type="EMBL" id="CAI4211387.1"/>
    </source>
</evidence>
<dbReference type="EMBL" id="CALLCH030000001">
    <property type="protein sequence ID" value="CAI4211387.1"/>
    <property type="molecule type" value="Genomic_DNA"/>
</dbReference>
<keyword evidence="2" id="KW-1185">Reference proteome</keyword>
<dbReference type="InterPro" id="IPR036291">
    <property type="entry name" value="NAD(P)-bd_dom_sf"/>
</dbReference>
<dbReference type="Proteomes" id="UP000838763">
    <property type="component" value="Unassembled WGS sequence"/>
</dbReference>
<dbReference type="SUPFAM" id="SSF51735">
    <property type="entry name" value="NAD(P)-binding Rossmann-fold domains"/>
    <property type="match status" value="1"/>
</dbReference>
<accession>A0A9P1M5U4</accession>
<protein>
    <recommendedName>
        <fullName evidence="3">SDR family NAD(P)-dependent oxidoreductase</fullName>
    </recommendedName>
</protein>
<dbReference type="OrthoDB" id="5153287at2759"/>
<reference evidence="1" key="1">
    <citation type="submission" date="2022-11" db="EMBL/GenBank/DDBJ databases">
        <authorList>
            <person name="Scott C."/>
            <person name="Bruce N."/>
        </authorList>
    </citation>
    <scope>NUCLEOTIDE SEQUENCE</scope>
</reference>
<comment type="caution">
    <text evidence="1">The sequence shown here is derived from an EMBL/GenBank/DDBJ whole genome shotgun (WGS) entry which is preliminary data.</text>
</comment>